<gene>
    <name evidence="1" type="ORF">OUZ56_004417</name>
</gene>
<comment type="caution">
    <text evidence="1">The sequence shown here is derived from an EMBL/GenBank/DDBJ whole genome shotgun (WGS) entry which is preliminary data.</text>
</comment>
<reference evidence="1 2" key="1">
    <citation type="journal article" date="2023" name="Nucleic Acids Res.">
        <title>The hologenome of Daphnia magna reveals possible DNA methylation and microbiome-mediated evolution of the host genome.</title>
        <authorList>
            <person name="Chaturvedi A."/>
            <person name="Li X."/>
            <person name="Dhandapani V."/>
            <person name="Marshall H."/>
            <person name="Kissane S."/>
            <person name="Cuenca-Cambronero M."/>
            <person name="Asole G."/>
            <person name="Calvet F."/>
            <person name="Ruiz-Romero M."/>
            <person name="Marangio P."/>
            <person name="Guigo R."/>
            <person name="Rago D."/>
            <person name="Mirbahai L."/>
            <person name="Eastwood N."/>
            <person name="Colbourne J.K."/>
            <person name="Zhou J."/>
            <person name="Mallon E."/>
            <person name="Orsini L."/>
        </authorList>
    </citation>
    <scope>NUCLEOTIDE SEQUENCE [LARGE SCALE GENOMIC DNA]</scope>
    <source>
        <strain evidence="1">LRV0_1</strain>
    </source>
</reference>
<name>A0ABQ9YPR4_9CRUS</name>
<sequence length="92" mass="9739">MLEKVRVSFGSTKGSMVETLIYESPQTEEGPSATSAGWSKTNISKSKNLRSVIGAVPESLPEETVALLRNEAGISQPPACVGASRGEVRSIF</sequence>
<evidence type="ECO:0000313" key="2">
    <source>
        <dbReference type="Proteomes" id="UP001234178"/>
    </source>
</evidence>
<proteinExistence type="predicted"/>
<organism evidence="1 2">
    <name type="scientific">Daphnia magna</name>
    <dbReference type="NCBI Taxonomy" id="35525"/>
    <lineage>
        <taxon>Eukaryota</taxon>
        <taxon>Metazoa</taxon>
        <taxon>Ecdysozoa</taxon>
        <taxon>Arthropoda</taxon>
        <taxon>Crustacea</taxon>
        <taxon>Branchiopoda</taxon>
        <taxon>Diplostraca</taxon>
        <taxon>Cladocera</taxon>
        <taxon>Anomopoda</taxon>
        <taxon>Daphniidae</taxon>
        <taxon>Daphnia</taxon>
    </lineage>
</organism>
<protein>
    <submittedName>
        <fullName evidence="1">Uncharacterized protein</fullName>
    </submittedName>
</protein>
<accession>A0ABQ9YPR4</accession>
<keyword evidence="2" id="KW-1185">Reference proteome</keyword>
<dbReference type="EMBL" id="JAOYFB010000001">
    <property type="protein sequence ID" value="KAK4002603.1"/>
    <property type="molecule type" value="Genomic_DNA"/>
</dbReference>
<evidence type="ECO:0000313" key="1">
    <source>
        <dbReference type="EMBL" id="KAK4002603.1"/>
    </source>
</evidence>
<dbReference type="Proteomes" id="UP001234178">
    <property type="component" value="Unassembled WGS sequence"/>
</dbReference>